<keyword evidence="2" id="KW-1185">Reference proteome</keyword>
<dbReference type="Proteomes" id="UP001158045">
    <property type="component" value="Unassembled WGS sequence"/>
</dbReference>
<reference evidence="1 2" key="1">
    <citation type="submission" date="2023-04" db="EMBL/GenBank/DDBJ databases">
        <title>Fusibacter bizertensis strain WBS, isolated from littoral bottom sediments of the Arctic seas - biochemical and genomic analysis.</title>
        <authorList>
            <person name="Brioukhanov A.L."/>
        </authorList>
    </citation>
    <scope>NUCLEOTIDE SEQUENCE [LARGE SCALE GENOMIC DNA]</scope>
    <source>
        <strain evidence="1 2">WBS</strain>
    </source>
</reference>
<name>A0ABT6N922_9FIRM</name>
<dbReference type="RefSeq" id="WP_281092711.1">
    <property type="nucleotide sequence ID" value="NZ_JARYZI010000001.1"/>
</dbReference>
<accession>A0ABT6N922</accession>
<proteinExistence type="predicted"/>
<evidence type="ECO:0000313" key="2">
    <source>
        <dbReference type="Proteomes" id="UP001158045"/>
    </source>
</evidence>
<protein>
    <submittedName>
        <fullName evidence="1">Uncharacterized protein</fullName>
    </submittedName>
</protein>
<sequence length="80" mass="9747">MNRICTKDEMVTAVFKLNKEELLKKLSILEVYRSQFPDERNRYFKQHKVIIRIAARYESYYAKDSKSIEILRRLGWNFVD</sequence>
<comment type="caution">
    <text evidence="1">The sequence shown here is derived from an EMBL/GenBank/DDBJ whole genome shotgun (WGS) entry which is preliminary data.</text>
</comment>
<organism evidence="1 2">
    <name type="scientific">Fusibacter bizertensis</name>
    <dbReference type="NCBI Taxonomy" id="1488331"/>
    <lineage>
        <taxon>Bacteria</taxon>
        <taxon>Bacillati</taxon>
        <taxon>Bacillota</taxon>
        <taxon>Clostridia</taxon>
        <taxon>Eubacteriales</taxon>
        <taxon>Eubacteriales Family XII. Incertae Sedis</taxon>
        <taxon>Fusibacter</taxon>
    </lineage>
</organism>
<gene>
    <name evidence="1" type="ORF">QE109_02060</name>
</gene>
<dbReference type="EMBL" id="JARYZI010000001">
    <property type="protein sequence ID" value="MDH8676910.1"/>
    <property type="molecule type" value="Genomic_DNA"/>
</dbReference>
<evidence type="ECO:0000313" key="1">
    <source>
        <dbReference type="EMBL" id="MDH8676910.1"/>
    </source>
</evidence>